<evidence type="ECO:0000259" key="1">
    <source>
        <dbReference type="Pfam" id="PF03478"/>
    </source>
</evidence>
<name>A0ABR2QRT1_9ROSI</name>
<comment type="caution">
    <text evidence="2">The sequence shown here is derived from an EMBL/GenBank/DDBJ whole genome shotgun (WGS) entry which is preliminary data.</text>
</comment>
<gene>
    <name evidence="2" type="ORF">V6N11_060921</name>
</gene>
<dbReference type="PANTHER" id="PTHR47123">
    <property type="entry name" value="F-BOX PROTEIN SKIP23"/>
    <property type="match status" value="1"/>
</dbReference>
<dbReference type="PANTHER" id="PTHR47123:SF6">
    <property type="entry name" value="F-BOX PROTEIN SKIP23-LIKE ISOFORM X1"/>
    <property type="match status" value="1"/>
</dbReference>
<dbReference type="EMBL" id="JBBPBN010000034">
    <property type="protein sequence ID" value="KAK9003357.1"/>
    <property type="molecule type" value="Genomic_DNA"/>
</dbReference>
<feature type="domain" description="KIB1-4 beta-propeller" evidence="1">
    <location>
        <begin position="5"/>
        <end position="141"/>
    </location>
</feature>
<sequence>MVMAIRDIAKFDGKFVTVDLYGTISERDENTFSLEEFRSTLDQTASECGRYFVESGGHLYLVVRDLYIYSDHVYYYPKIDGFIKETGDDPVPVEVTDLGDQVFFVSTDCSFSFSTQDSKGCHGNCIIYVDEITDVEHLENKERYEEDDDDNELWHLKNGRVGLFNLADQSSGSLELFPEYLAMFWPPPTWLMGDQASSSS</sequence>
<protein>
    <recommendedName>
        <fullName evidence="1">KIB1-4 beta-propeller domain-containing protein</fullName>
    </recommendedName>
</protein>
<dbReference type="InterPro" id="IPR005174">
    <property type="entry name" value="KIB1-4_b-propeller"/>
</dbReference>
<evidence type="ECO:0000313" key="3">
    <source>
        <dbReference type="Proteomes" id="UP001396334"/>
    </source>
</evidence>
<keyword evidence="3" id="KW-1185">Reference proteome</keyword>
<dbReference type="InterPro" id="IPR051304">
    <property type="entry name" value="SCF_F-box_domain"/>
</dbReference>
<organism evidence="2 3">
    <name type="scientific">Hibiscus sabdariffa</name>
    <name type="common">roselle</name>
    <dbReference type="NCBI Taxonomy" id="183260"/>
    <lineage>
        <taxon>Eukaryota</taxon>
        <taxon>Viridiplantae</taxon>
        <taxon>Streptophyta</taxon>
        <taxon>Embryophyta</taxon>
        <taxon>Tracheophyta</taxon>
        <taxon>Spermatophyta</taxon>
        <taxon>Magnoliopsida</taxon>
        <taxon>eudicotyledons</taxon>
        <taxon>Gunneridae</taxon>
        <taxon>Pentapetalae</taxon>
        <taxon>rosids</taxon>
        <taxon>malvids</taxon>
        <taxon>Malvales</taxon>
        <taxon>Malvaceae</taxon>
        <taxon>Malvoideae</taxon>
        <taxon>Hibiscus</taxon>
    </lineage>
</organism>
<evidence type="ECO:0000313" key="2">
    <source>
        <dbReference type="EMBL" id="KAK9003357.1"/>
    </source>
</evidence>
<accession>A0ABR2QRT1</accession>
<reference evidence="2 3" key="1">
    <citation type="journal article" date="2024" name="G3 (Bethesda)">
        <title>Genome assembly of Hibiscus sabdariffa L. provides insights into metabolisms of medicinal natural products.</title>
        <authorList>
            <person name="Kim T."/>
        </authorList>
    </citation>
    <scope>NUCLEOTIDE SEQUENCE [LARGE SCALE GENOMIC DNA]</scope>
    <source>
        <strain evidence="2">TK-2024</strain>
        <tissue evidence="2">Old leaves</tissue>
    </source>
</reference>
<proteinExistence type="predicted"/>
<dbReference type="Pfam" id="PF03478">
    <property type="entry name" value="Beta-prop_KIB1-4"/>
    <property type="match status" value="1"/>
</dbReference>
<dbReference type="Proteomes" id="UP001396334">
    <property type="component" value="Unassembled WGS sequence"/>
</dbReference>